<dbReference type="InterPro" id="IPR034732">
    <property type="entry name" value="EPHD"/>
</dbReference>
<evidence type="ECO:0000256" key="4">
    <source>
        <dbReference type="ARBA" id="ARBA00022723"/>
    </source>
</evidence>
<feature type="compositionally biased region" description="Polar residues" evidence="9">
    <location>
        <begin position="1166"/>
        <end position="1178"/>
    </location>
</feature>
<reference evidence="12" key="1">
    <citation type="submission" date="2020-05" db="UniProtKB">
        <authorList>
            <consortium name="EnsemblMetazoa"/>
        </authorList>
    </citation>
    <scope>IDENTIFICATION</scope>
    <source>
        <strain evidence="12">Yale</strain>
    </source>
</reference>
<feature type="region of interest" description="Disordered" evidence="9">
    <location>
        <begin position="1120"/>
        <end position="1154"/>
    </location>
</feature>
<dbReference type="Proteomes" id="UP000092444">
    <property type="component" value="Unassembled WGS sequence"/>
</dbReference>
<keyword evidence="13" id="KW-1185">Reference proteome</keyword>
<evidence type="ECO:0000256" key="3">
    <source>
        <dbReference type="ARBA" id="ARBA00022679"/>
    </source>
</evidence>
<keyword evidence="4" id="KW-0479">Metal-binding</keyword>
<keyword evidence="6" id="KW-0833">Ubl conjugation pathway</keyword>
<accession>A0A1B0FL13</accession>
<feature type="domain" description="RING-type" evidence="10">
    <location>
        <begin position="131"/>
        <end position="183"/>
    </location>
</feature>
<evidence type="ECO:0008006" key="14">
    <source>
        <dbReference type="Google" id="ProtNLM"/>
    </source>
</evidence>
<evidence type="ECO:0000313" key="12">
    <source>
        <dbReference type="EnsemblMetazoa" id="GMOY004560-PA"/>
    </source>
</evidence>
<comment type="subcellular location">
    <subcellularLocation>
        <location evidence="1">Nucleus</location>
    </subcellularLocation>
</comment>
<comment type="pathway">
    <text evidence="2">Protein modification; protein ubiquitination.</text>
</comment>
<evidence type="ECO:0000313" key="13">
    <source>
        <dbReference type="Proteomes" id="UP000092444"/>
    </source>
</evidence>
<dbReference type="EMBL" id="CCAG010022095">
    <property type="status" value="NOT_ANNOTATED_CDS"/>
    <property type="molecule type" value="Genomic_DNA"/>
</dbReference>
<dbReference type="PANTHER" id="PTHR12420:SF42">
    <property type="entry name" value="G2_M PHASE-SPECIFIC E3 UBIQUITIN-PROTEIN LIGASE"/>
    <property type="match status" value="1"/>
</dbReference>
<dbReference type="CDD" id="cd15669">
    <property type="entry name" value="ePHD_PHF7_G2E3_like"/>
    <property type="match status" value="1"/>
</dbReference>
<evidence type="ECO:0000256" key="2">
    <source>
        <dbReference type="ARBA" id="ARBA00004906"/>
    </source>
</evidence>
<dbReference type="EnsemblMetazoa" id="GMOY004560-RA">
    <property type="protein sequence ID" value="GMOY004560-PA"/>
    <property type="gene ID" value="GMOY004560"/>
</dbReference>
<evidence type="ECO:0000256" key="6">
    <source>
        <dbReference type="ARBA" id="ARBA00022786"/>
    </source>
</evidence>
<dbReference type="SUPFAM" id="SSF57903">
    <property type="entry name" value="FYVE/PHD zinc finger"/>
    <property type="match status" value="1"/>
</dbReference>
<dbReference type="GO" id="GO:0005634">
    <property type="term" value="C:nucleus"/>
    <property type="evidence" value="ECO:0007669"/>
    <property type="project" value="TreeGrafter"/>
</dbReference>
<organism evidence="12 13">
    <name type="scientific">Glossina morsitans morsitans</name>
    <name type="common">Savannah tsetse fly</name>
    <dbReference type="NCBI Taxonomy" id="37546"/>
    <lineage>
        <taxon>Eukaryota</taxon>
        <taxon>Metazoa</taxon>
        <taxon>Ecdysozoa</taxon>
        <taxon>Arthropoda</taxon>
        <taxon>Hexapoda</taxon>
        <taxon>Insecta</taxon>
        <taxon>Pterygota</taxon>
        <taxon>Neoptera</taxon>
        <taxon>Endopterygota</taxon>
        <taxon>Diptera</taxon>
        <taxon>Brachycera</taxon>
        <taxon>Muscomorpha</taxon>
        <taxon>Hippoboscoidea</taxon>
        <taxon>Glossinidae</taxon>
        <taxon>Glossina</taxon>
    </lineage>
</organism>
<evidence type="ECO:0000259" key="11">
    <source>
        <dbReference type="PROSITE" id="PS51805"/>
    </source>
</evidence>
<sequence length="1293" mass="146712">MSACVLCKSNKKDELLYGKFVATSSGISAHTFCLYFASNLVQNGRDHQGLYGFLQRDIRNEVCRIRQLTCCYCKKSSAGIGCCKEKCRSSFHFICGLENGAENQFCGSFRSYCHKHRTSINCKPPASRETCCICYNSLRKKNEVFNSWRHLKAPCCANGWFHKLCLQKFAATSGYFFKCPLCNNTKLFREKLKYQGIFIPDQDAAWEFEPNAYAELLERPSECVVVECKGKVGRQGNPIRNPLIFCNTCGSKAIHKHCLMNGGGKEFQCNDCAPILQTLDSSKKISPQQQDSDDNDFEIDVCGITDEKNKLKENNETTEELQATTSENIASRRNSRNCKANYIFQTSNDEEDCKGNVFATTNLNGNNKYFENTPDDENCENAYDATSEEEILQKSYRKYKKNEFLTISSDDESKPEESTSITKRTFQKPSHNATDGQKTGINLNVANQRTQVINCEILGDIFTTATNLNGKNSYFENTSDDEECENASATTLEEEILQNSFQKSKKNECLSISTDVELEAEESKTITKRTFQRSSRNPTNEQKNEINLNAPKADNEKKNLLICNSDKSKSSHIPINNSSRPVRLRAKSVLISKEEQIERDKGGWNKETFLASAMPLSDNHRRTTQKNKRRSTDVDSIGNQNRNSIGRDSCSERCIVSCIANRTRRQSLNIDKFKNEGSKGDEQRGLASSSSLEISCIAKRTRLSLQKSCKTKSITVCKEYSNNEGSESSDGISEVYEIESEYEMEDESIVSTDSYSMPSPREMQDLSFIAVRVKNRSGSSINTSNDSNNNNKRFKEDRYSTNTIMGLGKVKQMYPLIRQYLNMVLKETAFMSNFTIFESFTKTHAATTITPLPSTFIYGRQTLRVQKQHSPVICNDTVRHIQESSDCNILKRLVLDYLGRRWGGRRLNQNLHYYDNKYKQRGLQSSNDTKEICQQRNLRRSPESVEGQAAATSTRHYRNRETQATERVKSLRQSDGSRGIKTLTYYLHLANDYYERGFLSNIKYLEHVGVRNQLRRQREQEQQEQILQKEQQLTTVTASLAGANERRIPHSYSRLSNTLAAIQKSEPLEAVNESVFCTNNSKQDISLKDNCAEYRRHTIQLQILIYSLFPRTMVAIEHRSKSSTTTLLSPSSTSSTSSNATAASVSTSSTKSTTTITVKKMADLSGSSTSKSAINQRQVDAKLTKNSHKDPTPRELTKRGLKLDLTTSKDLNEYNLKSPKSPIVARLPHQTSLTSSTDVVEDRKTLREALYQGIFHRHRRTIFAVGSFLRMLRSRNSQYNTIRSSSEAEDEVR</sequence>
<feature type="region of interest" description="Disordered" evidence="9">
    <location>
        <begin position="409"/>
        <end position="439"/>
    </location>
</feature>
<dbReference type="Gene3D" id="3.30.40.10">
    <property type="entry name" value="Zinc/RING finger domain, C3HC4 (zinc finger)"/>
    <property type="match status" value="2"/>
</dbReference>
<evidence type="ECO:0000256" key="1">
    <source>
        <dbReference type="ARBA" id="ARBA00004123"/>
    </source>
</evidence>
<evidence type="ECO:0000256" key="9">
    <source>
        <dbReference type="SAM" id="MobiDB-lite"/>
    </source>
</evidence>
<keyword evidence="3" id="KW-0808">Transferase</keyword>
<evidence type="ECO:0000256" key="5">
    <source>
        <dbReference type="ARBA" id="ARBA00022771"/>
    </source>
</evidence>
<keyword evidence="5 8" id="KW-0863">Zinc-finger</keyword>
<evidence type="ECO:0000256" key="7">
    <source>
        <dbReference type="ARBA" id="ARBA00022833"/>
    </source>
</evidence>
<dbReference type="InterPro" id="IPR001841">
    <property type="entry name" value="Znf_RING"/>
</dbReference>
<protein>
    <recommendedName>
        <fullName evidence="14">PHD-type domain-containing protein</fullName>
    </recommendedName>
</protein>
<dbReference type="GO" id="GO:0008270">
    <property type="term" value="F:zinc ion binding"/>
    <property type="evidence" value="ECO:0007669"/>
    <property type="project" value="UniProtKB-KW"/>
</dbReference>
<feature type="region of interest" description="Disordered" evidence="9">
    <location>
        <begin position="617"/>
        <end position="642"/>
    </location>
</feature>
<evidence type="ECO:0000256" key="8">
    <source>
        <dbReference type="PROSITE-ProRule" id="PRU00175"/>
    </source>
</evidence>
<keyword evidence="7" id="KW-0862">Zinc</keyword>
<feature type="region of interest" description="Disordered" evidence="9">
    <location>
        <begin position="935"/>
        <end position="973"/>
    </location>
</feature>
<dbReference type="VEuPathDB" id="VectorBase:GMOY004560"/>
<dbReference type="PROSITE" id="PS50089">
    <property type="entry name" value="ZF_RING_2"/>
    <property type="match status" value="1"/>
</dbReference>
<feature type="compositionally biased region" description="Low complexity" evidence="9">
    <location>
        <begin position="1122"/>
        <end position="1154"/>
    </location>
</feature>
<feature type="domain" description="PHD-type" evidence="11">
    <location>
        <begin position="1"/>
        <end position="117"/>
    </location>
</feature>
<dbReference type="Pfam" id="PF13771">
    <property type="entry name" value="zf-HC5HC2H"/>
    <property type="match status" value="1"/>
</dbReference>
<feature type="compositionally biased region" description="Basic and acidic residues" evidence="9">
    <location>
        <begin position="959"/>
        <end position="969"/>
    </location>
</feature>
<feature type="compositionally biased region" description="Polar residues" evidence="9">
    <location>
        <begin position="418"/>
        <end position="439"/>
    </location>
</feature>
<dbReference type="PROSITE" id="PS51805">
    <property type="entry name" value="EPHD"/>
    <property type="match status" value="1"/>
</dbReference>
<dbReference type="InterPro" id="IPR042013">
    <property type="entry name" value="PHF7/G2E3_ePHD"/>
</dbReference>
<feature type="compositionally biased region" description="Basic and acidic residues" evidence="9">
    <location>
        <begin position="1179"/>
        <end position="1202"/>
    </location>
</feature>
<proteinExistence type="predicted"/>
<dbReference type="InterPro" id="IPR051188">
    <property type="entry name" value="PHD-type_Zinc_Finger"/>
</dbReference>
<dbReference type="PANTHER" id="PTHR12420">
    <property type="entry name" value="PHD FINGER PROTEIN"/>
    <property type="match status" value="1"/>
</dbReference>
<dbReference type="STRING" id="37546.A0A1B0FL13"/>
<evidence type="ECO:0000259" key="10">
    <source>
        <dbReference type="PROSITE" id="PS50089"/>
    </source>
</evidence>
<dbReference type="InterPro" id="IPR011011">
    <property type="entry name" value="Znf_FYVE_PHD"/>
</dbReference>
<dbReference type="InterPro" id="IPR013083">
    <property type="entry name" value="Znf_RING/FYVE/PHD"/>
</dbReference>
<name>A0A1B0FL13_GLOMM</name>
<feature type="region of interest" description="Disordered" evidence="9">
    <location>
        <begin position="1166"/>
        <end position="1202"/>
    </location>
</feature>